<dbReference type="RefSeq" id="WP_111863531.1">
    <property type="nucleotide sequence ID" value="NZ_QLYX01000002.1"/>
</dbReference>
<feature type="compositionally biased region" description="Polar residues" evidence="1">
    <location>
        <begin position="1"/>
        <end position="10"/>
    </location>
</feature>
<dbReference type="SUPFAM" id="SSF54427">
    <property type="entry name" value="NTF2-like"/>
    <property type="match status" value="1"/>
</dbReference>
<dbReference type="AlphaFoldDB" id="A0A365HB00"/>
<organism evidence="2 3">
    <name type="scientific">Actinomadura craniellae</name>
    <dbReference type="NCBI Taxonomy" id="2231787"/>
    <lineage>
        <taxon>Bacteria</taxon>
        <taxon>Bacillati</taxon>
        <taxon>Actinomycetota</taxon>
        <taxon>Actinomycetes</taxon>
        <taxon>Streptosporangiales</taxon>
        <taxon>Thermomonosporaceae</taxon>
        <taxon>Actinomadura</taxon>
    </lineage>
</organism>
<dbReference type="EMBL" id="QLYX01000002">
    <property type="protein sequence ID" value="RAY16192.1"/>
    <property type="molecule type" value="Genomic_DNA"/>
</dbReference>
<comment type="caution">
    <text evidence="2">The sequence shown here is derived from an EMBL/GenBank/DDBJ whole genome shotgun (WGS) entry which is preliminary data.</text>
</comment>
<proteinExistence type="predicted"/>
<dbReference type="Gene3D" id="3.10.450.50">
    <property type="match status" value="1"/>
</dbReference>
<feature type="region of interest" description="Disordered" evidence="1">
    <location>
        <begin position="1"/>
        <end position="22"/>
    </location>
</feature>
<evidence type="ECO:0008006" key="4">
    <source>
        <dbReference type="Google" id="ProtNLM"/>
    </source>
</evidence>
<sequence>MEDLQRQSSADHGAERRPAEERSPAALVDHYLQLCEDRRLAEAALLLAPDARLCFPGGRIHTSLPQMAAAAAGHYRWVRKRRDRYFEAPGDGSDRVVTSLGTLYGEDLAGEAFSGVRYADVFVLRDGLIAEQHVFNDLPEAGITRVPAS</sequence>
<name>A0A365HB00_9ACTN</name>
<evidence type="ECO:0000313" key="3">
    <source>
        <dbReference type="Proteomes" id="UP000251891"/>
    </source>
</evidence>
<reference evidence="2 3" key="1">
    <citation type="submission" date="2018-06" db="EMBL/GenBank/DDBJ databases">
        <title>Actinomadura craniellae sp. nov. isolated from marine sponge Craniella sp.</title>
        <authorList>
            <person name="Li L."/>
            <person name="Xu Q.H."/>
            <person name="Lin H.W."/>
            <person name="Lu Y.H."/>
        </authorList>
    </citation>
    <scope>NUCLEOTIDE SEQUENCE [LARGE SCALE GENOMIC DNA]</scope>
    <source>
        <strain evidence="2 3">LHW63021</strain>
    </source>
</reference>
<dbReference type="Proteomes" id="UP000251891">
    <property type="component" value="Unassembled WGS sequence"/>
</dbReference>
<evidence type="ECO:0000256" key="1">
    <source>
        <dbReference type="SAM" id="MobiDB-lite"/>
    </source>
</evidence>
<accession>A0A365HB00</accession>
<dbReference type="OrthoDB" id="8635217at2"/>
<evidence type="ECO:0000313" key="2">
    <source>
        <dbReference type="EMBL" id="RAY16192.1"/>
    </source>
</evidence>
<gene>
    <name evidence="2" type="ORF">DPM19_04630</name>
</gene>
<feature type="compositionally biased region" description="Basic and acidic residues" evidence="1">
    <location>
        <begin position="12"/>
        <end position="22"/>
    </location>
</feature>
<keyword evidence="3" id="KW-1185">Reference proteome</keyword>
<dbReference type="InterPro" id="IPR032710">
    <property type="entry name" value="NTF2-like_dom_sf"/>
</dbReference>
<protein>
    <recommendedName>
        <fullName evidence="4">Nuclear transport factor 2 family protein</fullName>
    </recommendedName>
</protein>